<organism evidence="4 5">
    <name type="scientific">Streptomyces aquilus</name>
    <dbReference type="NCBI Taxonomy" id="2548456"/>
    <lineage>
        <taxon>Bacteria</taxon>
        <taxon>Bacillati</taxon>
        <taxon>Actinomycetota</taxon>
        <taxon>Actinomycetes</taxon>
        <taxon>Kitasatosporales</taxon>
        <taxon>Streptomycetaceae</taxon>
        <taxon>Streptomyces</taxon>
    </lineage>
</organism>
<dbReference type="PROSITE" id="PS51462">
    <property type="entry name" value="NUDIX"/>
    <property type="match status" value="1"/>
</dbReference>
<evidence type="ECO:0000256" key="1">
    <source>
        <dbReference type="ARBA" id="ARBA00001946"/>
    </source>
</evidence>
<reference evidence="4 5" key="1">
    <citation type="submission" date="2018-12" db="EMBL/GenBank/DDBJ databases">
        <authorList>
            <person name="Li K."/>
        </authorList>
    </citation>
    <scope>NUCLEOTIDE SEQUENCE [LARGE SCALE GENOMIC DNA]</scope>
    <source>
        <strain evidence="5">CR22</strain>
    </source>
</reference>
<dbReference type="AlphaFoldDB" id="A0A3Q9C0Q4"/>
<dbReference type="SUPFAM" id="SSF55811">
    <property type="entry name" value="Nudix"/>
    <property type="match status" value="1"/>
</dbReference>
<keyword evidence="5" id="KW-1185">Reference proteome</keyword>
<protein>
    <submittedName>
        <fullName evidence="4">NUDIX domain-containing protein</fullName>
    </submittedName>
</protein>
<dbReference type="Gene3D" id="3.90.79.10">
    <property type="entry name" value="Nucleoside Triphosphate Pyrophosphohydrolase"/>
    <property type="match status" value="1"/>
</dbReference>
<evidence type="ECO:0000256" key="2">
    <source>
        <dbReference type="ARBA" id="ARBA00022801"/>
    </source>
</evidence>
<dbReference type="InterPro" id="IPR015797">
    <property type="entry name" value="NUDIX_hydrolase-like_dom_sf"/>
</dbReference>
<dbReference type="KEGG" id="saqu:EJC51_17855"/>
<sequence>MNAEHLNLQARVGAPVAETVTATVRNAAKAVVLHDGHVLLQRAHWEGQDCYFLPGGGQHPGEALGTTVRREVHEETGLDVTPERLLWLREYIGAHHGGAPEDHRVEAIFLCRPEGDPGPLGGHAEDDVQTGLEWVELEKVPGLNLLPQGLRGPIADLAHGEPPTRYLGDIA</sequence>
<dbReference type="Pfam" id="PF00293">
    <property type="entry name" value="NUDIX"/>
    <property type="match status" value="1"/>
</dbReference>
<accession>A0A3Q9C0Q4</accession>
<dbReference type="EMBL" id="CP034463">
    <property type="protein sequence ID" value="AZP17800.1"/>
    <property type="molecule type" value="Genomic_DNA"/>
</dbReference>
<dbReference type="InterPro" id="IPR020084">
    <property type="entry name" value="NUDIX_hydrolase_CS"/>
</dbReference>
<proteinExistence type="predicted"/>
<gene>
    <name evidence="4" type="ORF">EJC51_17855</name>
</gene>
<comment type="cofactor">
    <cofactor evidence="1">
        <name>Mg(2+)</name>
        <dbReference type="ChEBI" id="CHEBI:18420"/>
    </cofactor>
</comment>
<name>A0A3Q9C0Q4_9ACTN</name>
<dbReference type="Proteomes" id="UP000280197">
    <property type="component" value="Chromosome"/>
</dbReference>
<evidence type="ECO:0000313" key="4">
    <source>
        <dbReference type="EMBL" id="AZP17800.1"/>
    </source>
</evidence>
<evidence type="ECO:0000313" key="5">
    <source>
        <dbReference type="Proteomes" id="UP000280197"/>
    </source>
</evidence>
<keyword evidence="2" id="KW-0378">Hydrolase</keyword>
<dbReference type="PANTHER" id="PTHR43046">
    <property type="entry name" value="GDP-MANNOSE MANNOSYL HYDROLASE"/>
    <property type="match status" value="1"/>
</dbReference>
<dbReference type="InterPro" id="IPR000086">
    <property type="entry name" value="NUDIX_hydrolase_dom"/>
</dbReference>
<dbReference type="PANTHER" id="PTHR43046:SF14">
    <property type="entry name" value="MUTT_NUDIX FAMILY PROTEIN"/>
    <property type="match status" value="1"/>
</dbReference>
<dbReference type="GO" id="GO:0016787">
    <property type="term" value="F:hydrolase activity"/>
    <property type="evidence" value="ECO:0007669"/>
    <property type="project" value="UniProtKB-KW"/>
</dbReference>
<feature type="domain" description="Nudix hydrolase" evidence="3">
    <location>
        <begin position="23"/>
        <end position="160"/>
    </location>
</feature>
<evidence type="ECO:0000259" key="3">
    <source>
        <dbReference type="PROSITE" id="PS51462"/>
    </source>
</evidence>
<dbReference type="PROSITE" id="PS00893">
    <property type="entry name" value="NUDIX_BOX"/>
    <property type="match status" value="1"/>
</dbReference>